<evidence type="ECO:0000256" key="1">
    <source>
        <dbReference type="ARBA" id="ARBA00023128"/>
    </source>
</evidence>
<dbReference type="InterPro" id="IPR036714">
    <property type="entry name" value="SDH_sf"/>
</dbReference>
<dbReference type="AlphaFoldDB" id="A0A6U3X373"/>
<proteinExistence type="predicted"/>
<dbReference type="FunFam" id="1.10.150.250:FF:000004">
    <property type="entry name" value="Succinate dehydrogenase assembly factor 2, mitochondrial"/>
    <property type="match status" value="1"/>
</dbReference>
<dbReference type="GO" id="GO:0005739">
    <property type="term" value="C:mitochondrion"/>
    <property type="evidence" value="ECO:0007669"/>
    <property type="project" value="TreeGrafter"/>
</dbReference>
<dbReference type="Gene3D" id="1.10.150.250">
    <property type="entry name" value="Flavinator of succinate dehydrogenase"/>
    <property type="match status" value="1"/>
</dbReference>
<dbReference type="EMBL" id="HBGN01025906">
    <property type="protein sequence ID" value="CAD9341104.1"/>
    <property type="molecule type" value="Transcribed_RNA"/>
</dbReference>
<evidence type="ECO:0008006" key="4">
    <source>
        <dbReference type="Google" id="ProtNLM"/>
    </source>
</evidence>
<evidence type="ECO:0000256" key="2">
    <source>
        <dbReference type="ARBA" id="ARBA00023186"/>
    </source>
</evidence>
<keyword evidence="1" id="KW-0496">Mitochondrion</keyword>
<gene>
    <name evidence="3" type="ORF">DBRI1063_LOCUS16615</name>
</gene>
<protein>
    <recommendedName>
        <fullName evidence="4">Succinate dehydrogenase assembly factor 2, mitochondrial</fullName>
    </recommendedName>
</protein>
<dbReference type="PANTHER" id="PTHR12469">
    <property type="entry name" value="PROTEIN EMI5 HOMOLOG, MITOCHONDRIAL"/>
    <property type="match status" value="1"/>
</dbReference>
<keyword evidence="2" id="KW-0143">Chaperone</keyword>
<dbReference type="Pfam" id="PF03937">
    <property type="entry name" value="Sdh5"/>
    <property type="match status" value="1"/>
</dbReference>
<reference evidence="3" key="1">
    <citation type="submission" date="2021-01" db="EMBL/GenBank/DDBJ databases">
        <authorList>
            <person name="Corre E."/>
            <person name="Pelletier E."/>
            <person name="Niang G."/>
            <person name="Scheremetjew M."/>
            <person name="Finn R."/>
            <person name="Kale V."/>
            <person name="Holt S."/>
            <person name="Cochrane G."/>
            <person name="Meng A."/>
            <person name="Brown T."/>
            <person name="Cohen L."/>
        </authorList>
    </citation>
    <scope>NUCLEOTIDE SEQUENCE</scope>
    <source>
        <strain evidence="3">Pop2</strain>
    </source>
</reference>
<dbReference type="SUPFAM" id="SSF109910">
    <property type="entry name" value="YgfY-like"/>
    <property type="match status" value="1"/>
</dbReference>
<dbReference type="PANTHER" id="PTHR12469:SF2">
    <property type="entry name" value="SUCCINATE DEHYDROGENASE ASSEMBLY FACTOR 2, MITOCHONDRIAL"/>
    <property type="match status" value="1"/>
</dbReference>
<dbReference type="InterPro" id="IPR005631">
    <property type="entry name" value="SDH"/>
</dbReference>
<dbReference type="GO" id="GO:0006121">
    <property type="term" value="P:mitochondrial electron transport, succinate to ubiquinone"/>
    <property type="evidence" value="ECO:0007669"/>
    <property type="project" value="TreeGrafter"/>
</dbReference>
<accession>A0A6U3X373</accession>
<evidence type="ECO:0000313" key="3">
    <source>
        <dbReference type="EMBL" id="CAD9341104.1"/>
    </source>
</evidence>
<sequence length="226" mass="25311">MASRMMAAVAAKSFVARSVLSTPVYSTVTRPLVLNNNIVSSYRWYRGDSGDMKSRTQVANDAGEDDAIARREEALLAIAMPRSDSIHARHVRLPVLDEIPEGSLDHSSGTELNKEAAALQVRKKRLVYRSKQRGWLEVDLLLGTWAAENVPSLDAEGLDQFEDFVNMETIDIYNILTLRADVPIEMKRDEPGGSVVERIQDWVKKSPLGKAEPEIYKKVKMDNNLI</sequence>
<name>A0A6U3X373_9STRA</name>
<dbReference type="GO" id="GO:0034553">
    <property type="term" value="P:mitochondrial respiratory chain complex II assembly"/>
    <property type="evidence" value="ECO:0007669"/>
    <property type="project" value="TreeGrafter"/>
</dbReference>
<organism evidence="3">
    <name type="scientific">Ditylum brightwellii</name>
    <dbReference type="NCBI Taxonomy" id="49249"/>
    <lineage>
        <taxon>Eukaryota</taxon>
        <taxon>Sar</taxon>
        <taxon>Stramenopiles</taxon>
        <taxon>Ochrophyta</taxon>
        <taxon>Bacillariophyta</taxon>
        <taxon>Mediophyceae</taxon>
        <taxon>Lithodesmiophycidae</taxon>
        <taxon>Lithodesmiales</taxon>
        <taxon>Lithodesmiaceae</taxon>
        <taxon>Ditylum</taxon>
    </lineage>
</organism>
<dbReference type="GO" id="GO:0006099">
    <property type="term" value="P:tricarboxylic acid cycle"/>
    <property type="evidence" value="ECO:0007669"/>
    <property type="project" value="TreeGrafter"/>
</dbReference>